<sequence length="129" mass="13366">MRKLLTLCGITAALFAGAASGAAAQENADVLATYTAWGPGRASSATYNNANNHYVIRDRASDNRAVAVIFQRANGVIVGFQSCHEGAGQSCPGDLPRTVTGRLYMRAGVGLGPNPTGYRWGAAVVIPNA</sequence>
<feature type="chain" id="PRO_5038828600" evidence="1">
    <location>
        <begin position="19"/>
        <end position="129"/>
    </location>
</feature>
<name>A0A1W2FUC5_KIBAR</name>
<dbReference type="Proteomes" id="UP000192674">
    <property type="component" value="Unassembled WGS sequence"/>
</dbReference>
<dbReference type="RefSeq" id="WP_084433388.1">
    <property type="nucleotide sequence ID" value="NZ_FWXV01000011.1"/>
</dbReference>
<evidence type="ECO:0000256" key="1">
    <source>
        <dbReference type="SAM" id="SignalP"/>
    </source>
</evidence>
<keyword evidence="3" id="KW-1185">Reference proteome</keyword>
<proteinExistence type="predicted"/>
<dbReference type="EMBL" id="FWXV01000011">
    <property type="protein sequence ID" value="SMD25384.1"/>
    <property type="molecule type" value="Genomic_DNA"/>
</dbReference>
<gene>
    <name evidence="2" type="ORF">SAMN05661093_09081</name>
</gene>
<keyword evidence="1" id="KW-0732">Signal</keyword>
<dbReference type="AlphaFoldDB" id="A0A1W2FUC5"/>
<evidence type="ECO:0000313" key="2">
    <source>
        <dbReference type="EMBL" id="SMD25384.1"/>
    </source>
</evidence>
<protein>
    <submittedName>
        <fullName evidence="2">Uncharacterized protein</fullName>
    </submittedName>
</protein>
<organism evidence="2 3">
    <name type="scientific">Kibdelosporangium aridum</name>
    <dbReference type="NCBI Taxonomy" id="2030"/>
    <lineage>
        <taxon>Bacteria</taxon>
        <taxon>Bacillati</taxon>
        <taxon>Actinomycetota</taxon>
        <taxon>Actinomycetes</taxon>
        <taxon>Pseudonocardiales</taxon>
        <taxon>Pseudonocardiaceae</taxon>
        <taxon>Kibdelosporangium</taxon>
    </lineage>
</organism>
<evidence type="ECO:0000313" key="3">
    <source>
        <dbReference type="Proteomes" id="UP000192674"/>
    </source>
</evidence>
<feature type="signal peptide" evidence="1">
    <location>
        <begin position="1"/>
        <end position="18"/>
    </location>
</feature>
<accession>A0A1W2FUC5</accession>
<reference evidence="2 3" key="1">
    <citation type="submission" date="2017-04" db="EMBL/GenBank/DDBJ databases">
        <authorList>
            <person name="Afonso C.L."/>
            <person name="Miller P.J."/>
            <person name="Scott M.A."/>
            <person name="Spackman E."/>
            <person name="Goraichik I."/>
            <person name="Dimitrov K.M."/>
            <person name="Suarez D.L."/>
            <person name="Swayne D.E."/>
        </authorList>
    </citation>
    <scope>NUCLEOTIDE SEQUENCE [LARGE SCALE GENOMIC DNA]</scope>
    <source>
        <strain evidence="2 3">DSM 43828</strain>
    </source>
</reference>